<feature type="transmembrane region" description="Helical" evidence="1">
    <location>
        <begin position="101"/>
        <end position="120"/>
    </location>
</feature>
<name>A0ABV9NVF4_9BACI</name>
<feature type="transmembrane region" description="Helical" evidence="1">
    <location>
        <begin position="40"/>
        <end position="61"/>
    </location>
</feature>
<protein>
    <submittedName>
        <fullName evidence="2">Uncharacterized protein</fullName>
    </submittedName>
</protein>
<evidence type="ECO:0000313" key="2">
    <source>
        <dbReference type="EMBL" id="MFC4737283.1"/>
    </source>
</evidence>
<dbReference type="Proteomes" id="UP001595896">
    <property type="component" value="Unassembled WGS sequence"/>
</dbReference>
<gene>
    <name evidence="2" type="ORF">ACFO4L_11845</name>
</gene>
<evidence type="ECO:0000256" key="1">
    <source>
        <dbReference type="SAM" id="Phobius"/>
    </source>
</evidence>
<keyword evidence="1" id="KW-1133">Transmembrane helix</keyword>
<reference evidence="3" key="1">
    <citation type="journal article" date="2019" name="Int. J. Syst. Evol. Microbiol.">
        <title>The Global Catalogue of Microorganisms (GCM) 10K type strain sequencing project: providing services to taxonomists for standard genome sequencing and annotation.</title>
        <authorList>
            <consortium name="The Broad Institute Genomics Platform"/>
            <consortium name="The Broad Institute Genome Sequencing Center for Infectious Disease"/>
            <person name="Wu L."/>
            <person name="Ma J."/>
        </authorList>
    </citation>
    <scope>NUCLEOTIDE SEQUENCE [LARGE SCALE GENOMIC DNA]</scope>
    <source>
        <strain evidence="3">JCM 12165</strain>
    </source>
</reference>
<accession>A0ABV9NVF4</accession>
<feature type="transmembrane region" description="Helical" evidence="1">
    <location>
        <begin position="68"/>
        <end position="89"/>
    </location>
</feature>
<proteinExistence type="predicted"/>
<comment type="caution">
    <text evidence="2">The sequence shown here is derived from an EMBL/GenBank/DDBJ whole genome shotgun (WGS) entry which is preliminary data.</text>
</comment>
<sequence>MKADTFIRISYICALAFPLPMLLIYLDYGSRFYDWSVPGVFRHIMGMMVISTAAAFLLARWGRKQPPVITAAGIVLLCTVTFVTGPLLMEDSFWFAPLSRNALLGIATGLYASVFILMWLPMYQRTVR</sequence>
<keyword evidence="1" id="KW-0812">Transmembrane</keyword>
<dbReference type="EMBL" id="JBHSGK010000013">
    <property type="protein sequence ID" value="MFC4737283.1"/>
    <property type="molecule type" value="Genomic_DNA"/>
</dbReference>
<organism evidence="2 3">
    <name type="scientific">Bacillus daqingensis</name>
    <dbReference type="NCBI Taxonomy" id="872396"/>
    <lineage>
        <taxon>Bacteria</taxon>
        <taxon>Bacillati</taxon>
        <taxon>Bacillota</taxon>
        <taxon>Bacilli</taxon>
        <taxon>Bacillales</taxon>
        <taxon>Bacillaceae</taxon>
        <taxon>Bacillus</taxon>
    </lineage>
</organism>
<keyword evidence="3" id="KW-1185">Reference proteome</keyword>
<dbReference type="RefSeq" id="WP_377909885.1">
    <property type="nucleotide sequence ID" value="NZ_JBHSGK010000013.1"/>
</dbReference>
<feature type="transmembrane region" description="Helical" evidence="1">
    <location>
        <begin position="9"/>
        <end position="28"/>
    </location>
</feature>
<evidence type="ECO:0000313" key="3">
    <source>
        <dbReference type="Proteomes" id="UP001595896"/>
    </source>
</evidence>
<keyword evidence="1" id="KW-0472">Membrane</keyword>